<comment type="subunit">
    <text evidence="6">Homotetramer. Forms an RuvA(8)-RuvB(12)-Holliday junction (HJ) complex. HJ DNA is sandwiched between 2 RuvA tetramers; dsDNA enters through RuvA and exits via RuvB. An RuvB hexamer assembles on each DNA strand where it exits the tetramer. Each RuvB hexamer is contacted by two RuvA subunits (via domain III) on 2 adjacent RuvB subunits; this complex drives branch migration. In the full resolvosome a probable DNA-RuvA(4)-RuvB(12)-RuvC(2) complex forms which resolves the HJ.</text>
</comment>
<dbReference type="GO" id="GO:0009378">
    <property type="term" value="F:four-way junction helicase activity"/>
    <property type="evidence" value="ECO:0007669"/>
    <property type="project" value="InterPro"/>
</dbReference>
<feature type="domain" description="Helix-hairpin-helix DNA-binding motif class 1" evidence="7">
    <location>
        <begin position="72"/>
        <end position="91"/>
    </location>
</feature>
<comment type="domain">
    <text evidence="6">Has three domains with a flexible linker between the domains II and III and assumes an 'L' shape. Domain III is highly mobile and contacts RuvB.</text>
</comment>
<comment type="similarity">
    <text evidence="6">Belongs to the RuvA family.</text>
</comment>
<dbReference type="SUPFAM" id="SSF46929">
    <property type="entry name" value="DNA helicase RuvA subunit, C-terminal domain"/>
    <property type="match status" value="1"/>
</dbReference>
<proteinExistence type="inferred from homology"/>
<dbReference type="EMBL" id="MYFO01000014">
    <property type="protein sequence ID" value="TFE87306.1"/>
    <property type="molecule type" value="Genomic_DNA"/>
</dbReference>
<dbReference type="InterPro" id="IPR010994">
    <property type="entry name" value="RuvA_2-like"/>
</dbReference>
<dbReference type="Gene3D" id="1.10.150.20">
    <property type="entry name" value="5' to 3' exonuclease, C-terminal subdomain"/>
    <property type="match status" value="1"/>
</dbReference>
<evidence type="ECO:0000256" key="2">
    <source>
        <dbReference type="ARBA" id="ARBA00022763"/>
    </source>
</evidence>
<dbReference type="InterPro" id="IPR013849">
    <property type="entry name" value="DNA_helicase_Holl-junc_RuvA_I"/>
</dbReference>
<keyword evidence="9" id="KW-1185">Reference proteome</keyword>
<evidence type="ECO:0000313" key="8">
    <source>
        <dbReference type="EMBL" id="TFE87306.1"/>
    </source>
</evidence>
<dbReference type="InterPro" id="IPR003583">
    <property type="entry name" value="Hlx-hairpin-Hlx_DNA-bd_motif"/>
</dbReference>
<feature type="domain" description="Helix-hairpin-helix DNA-binding motif class 1" evidence="7">
    <location>
        <begin position="108"/>
        <end position="127"/>
    </location>
</feature>
<evidence type="ECO:0000256" key="5">
    <source>
        <dbReference type="ARBA" id="ARBA00023204"/>
    </source>
</evidence>
<accession>A0A4Y8Q3A4</accession>
<dbReference type="SMART" id="SM00278">
    <property type="entry name" value="HhH1"/>
    <property type="match status" value="2"/>
</dbReference>
<dbReference type="OrthoDB" id="5293449at2"/>
<dbReference type="GO" id="GO:0000400">
    <property type="term" value="F:four-way junction DNA binding"/>
    <property type="evidence" value="ECO:0007669"/>
    <property type="project" value="UniProtKB-UniRule"/>
</dbReference>
<dbReference type="HAMAP" id="MF_00031">
    <property type="entry name" value="DNA_HJ_migration_RuvA"/>
    <property type="match status" value="1"/>
</dbReference>
<dbReference type="NCBIfam" id="TIGR00084">
    <property type="entry name" value="ruvA"/>
    <property type="match status" value="1"/>
</dbReference>
<protein>
    <recommendedName>
        <fullName evidence="6">Holliday junction branch migration complex subunit RuvA</fullName>
    </recommendedName>
</protein>
<dbReference type="Pfam" id="PF07499">
    <property type="entry name" value="RuvA_C"/>
    <property type="match status" value="1"/>
</dbReference>
<keyword evidence="3 6" id="KW-0238">DNA-binding</keyword>
<comment type="caution">
    <text evidence="8">The sequence shown here is derived from an EMBL/GenBank/DDBJ whole genome shotgun (WGS) entry which is preliminary data.</text>
</comment>
<keyword evidence="1 6" id="KW-0963">Cytoplasm</keyword>
<dbReference type="GO" id="GO:0006281">
    <property type="term" value="P:DNA repair"/>
    <property type="evidence" value="ECO:0007669"/>
    <property type="project" value="UniProtKB-UniRule"/>
</dbReference>
<evidence type="ECO:0000313" key="9">
    <source>
        <dbReference type="Proteomes" id="UP000298246"/>
    </source>
</evidence>
<dbReference type="GO" id="GO:0009379">
    <property type="term" value="C:Holliday junction helicase complex"/>
    <property type="evidence" value="ECO:0007669"/>
    <property type="project" value="InterPro"/>
</dbReference>
<dbReference type="GO" id="GO:0006310">
    <property type="term" value="P:DNA recombination"/>
    <property type="evidence" value="ECO:0007669"/>
    <property type="project" value="UniProtKB-UniRule"/>
</dbReference>
<dbReference type="CDD" id="cd14332">
    <property type="entry name" value="UBA_RuvA_C"/>
    <property type="match status" value="1"/>
</dbReference>
<name>A0A4Y8Q3A4_9BACL</name>
<dbReference type="RefSeq" id="WP_134753382.1">
    <property type="nucleotide sequence ID" value="NZ_MYFO02000002.1"/>
</dbReference>
<dbReference type="InterPro" id="IPR036267">
    <property type="entry name" value="RuvA_C_sf"/>
</dbReference>
<dbReference type="Proteomes" id="UP000298246">
    <property type="component" value="Unassembled WGS sequence"/>
</dbReference>
<evidence type="ECO:0000256" key="1">
    <source>
        <dbReference type="ARBA" id="ARBA00022490"/>
    </source>
</evidence>
<dbReference type="InterPro" id="IPR012340">
    <property type="entry name" value="NA-bd_OB-fold"/>
</dbReference>
<comment type="subcellular location">
    <subcellularLocation>
        <location evidence="6">Cytoplasm</location>
    </subcellularLocation>
</comment>
<evidence type="ECO:0000259" key="7">
    <source>
        <dbReference type="SMART" id="SM00278"/>
    </source>
</evidence>
<feature type="region of interest" description="Domain III" evidence="6">
    <location>
        <begin position="154"/>
        <end position="214"/>
    </location>
</feature>
<dbReference type="InterPro" id="IPR000085">
    <property type="entry name" value="RuvA"/>
</dbReference>
<sequence>MIDFLRGTVALRESEYAVLDVGGVGYRVFCPNPYALPQKDNEAVTLFTHYHVREDAHLLFGFLTREEQSLFRLLLEVTGIGPKVALGVLAGGGRPEAVVAAICQENLSFLTKLPGIGKKTAQRIILDLKDKLGGFAGAGLSGAEAVEALGGGLVRPVAVGEGGIAWAEAKEGLMSLGYTETEADRAWQKVKAKVKDGDSVDVVMKLALQALYTM</sequence>
<organism evidence="8 9">
    <name type="scientific">Paenibacillus athensensis</name>
    <dbReference type="NCBI Taxonomy" id="1967502"/>
    <lineage>
        <taxon>Bacteria</taxon>
        <taxon>Bacillati</taxon>
        <taxon>Bacillota</taxon>
        <taxon>Bacilli</taxon>
        <taxon>Bacillales</taxon>
        <taxon>Paenibacillaceae</taxon>
        <taxon>Paenibacillus</taxon>
    </lineage>
</organism>
<dbReference type="GO" id="GO:0005737">
    <property type="term" value="C:cytoplasm"/>
    <property type="evidence" value="ECO:0007669"/>
    <property type="project" value="UniProtKB-SubCell"/>
</dbReference>
<dbReference type="Gene3D" id="2.40.50.140">
    <property type="entry name" value="Nucleic acid-binding proteins"/>
    <property type="match status" value="1"/>
</dbReference>
<dbReference type="Gene3D" id="1.10.8.10">
    <property type="entry name" value="DNA helicase RuvA subunit, C-terminal domain"/>
    <property type="match status" value="1"/>
</dbReference>
<dbReference type="Pfam" id="PF14520">
    <property type="entry name" value="HHH_5"/>
    <property type="match status" value="1"/>
</dbReference>
<dbReference type="Pfam" id="PF01330">
    <property type="entry name" value="RuvA_N"/>
    <property type="match status" value="1"/>
</dbReference>
<keyword evidence="5 6" id="KW-0234">DNA repair</keyword>
<comment type="function">
    <text evidence="6">The RuvA-RuvB-RuvC complex processes Holliday junction (HJ) DNA during genetic recombination and DNA repair, while the RuvA-RuvB complex plays an important role in the rescue of blocked DNA replication forks via replication fork reversal (RFR). RuvA specifically binds to HJ cruciform DNA, conferring on it an open structure. The RuvB hexamer acts as an ATP-dependent pump, pulling dsDNA into and through the RuvAB complex. HJ branch migration allows RuvC to scan DNA until it finds its consensus sequence, where it cleaves and resolves the cruciform DNA.</text>
</comment>
<dbReference type="SUPFAM" id="SSF50249">
    <property type="entry name" value="Nucleic acid-binding proteins"/>
    <property type="match status" value="1"/>
</dbReference>
<gene>
    <name evidence="6" type="primary">ruvA</name>
    <name evidence="8" type="ORF">B5M42_12730</name>
</gene>
<comment type="caution">
    <text evidence="6">Lacks conserved residue(s) required for the propagation of feature annotation.</text>
</comment>
<evidence type="ECO:0000256" key="6">
    <source>
        <dbReference type="HAMAP-Rule" id="MF_00031"/>
    </source>
</evidence>
<dbReference type="InterPro" id="IPR011114">
    <property type="entry name" value="RuvA_C"/>
</dbReference>
<dbReference type="GO" id="GO:0048476">
    <property type="term" value="C:Holliday junction resolvase complex"/>
    <property type="evidence" value="ECO:0007669"/>
    <property type="project" value="UniProtKB-UniRule"/>
</dbReference>
<dbReference type="AlphaFoldDB" id="A0A4Y8Q3A4"/>
<evidence type="ECO:0000256" key="4">
    <source>
        <dbReference type="ARBA" id="ARBA00023172"/>
    </source>
</evidence>
<evidence type="ECO:0000256" key="3">
    <source>
        <dbReference type="ARBA" id="ARBA00023125"/>
    </source>
</evidence>
<keyword evidence="2 6" id="KW-0227">DNA damage</keyword>
<dbReference type="SUPFAM" id="SSF47781">
    <property type="entry name" value="RuvA domain 2-like"/>
    <property type="match status" value="1"/>
</dbReference>
<dbReference type="GO" id="GO:0005524">
    <property type="term" value="F:ATP binding"/>
    <property type="evidence" value="ECO:0007669"/>
    <property type="project" value="InterPro"/>
</dbReference>
<reference evidence="8 9" key="1">
    <citation type="submission" date="2017-03" db="EMBL/GenBank/DDBJ databases">
        <title>Isolation of Levoglucosan Utilizing Bacteria.</title>
        <authorList>
            <person name="Arya A.S."/>
        </authorList>
    </citation>
    <scope>NUCLEOTIDE SEQUENCE [LARGE SCALE GENOMIC DNA]</scope>
    <source>
        <strain evidence="8 9">MEC069</strain>
    </source>
</reference>
<keyword evidence="4 6" id="KW-0233">DNA recombination</keyword>